<feature type="region of interest" description="Disordered" evidence="1">
    <location>
        <begin position="363"/>
        <end position="423"/>
    </location>
</feature>
<gene>
    <name evidence="2" type="ORF">F443_00605</name>
</gene>
<keyword evidence="3" id="KW-1185">Reference proteome</keyword>
<dbReference type="Gene3D" id="3.10.10.10">
    <property type="entry name" value="HIV Type 1 Reverse Transcriptase, subunit A, domain 1"/>
    <property type="match status" value="1"/>
</dbReference>
<comment type="caution">
    <text evidence="2">The sequence shown here is derived from an EMBL/GenBank/DDBJ whole genome shotgun (WGS) entry which is preliminary data.</text>
</comment>
<dbReference type="InterPro" id="IPR051320">
    <property type="entry name" value="Viral_Replic_Matur_Polypro"/>
</dbReference>
<dbReference type="HOGENOM" id="CLU_013343_0_0_1"/>
<accession>V9FZV6</accession>
<dbReference type="InterPro" id="IPR043502">
    <property type="entry name" value="DNA/RNA_pol_sf"/>
</dbReference>
<evidence type="ECO:0008006" key="4">
    <source>
        <dbReference type="Google" id="ProtNLM"/>
    </source>
</evidence>
<dbReference type="OrthoDB" id="124072at2759"/>
<name>V9FZV6_PHYNI</name>
<dbReference type="EMBL" id="ANIZ01000106">
    <property type="protein sequence ID" value="ETI57025.1"/>
    <property type="molecule type" value="Genomic_DNA"/>
</dbReference>
<protein>
    <recommendedName>
        <fullName evidence="4">Reverse transcriptase domain-containing protein</fullName>
    </recommendedName>
</protein>
<reference evidence="2 3" key="1">
    <citation type="submission" date="2013-11" db="EMBL/GenBank/DDBJ databases">
        <title>The Genome Sequence of Phytophthora parasitica P1569.</title>
        <authorList>
            <consortium name="The Broad Institute Genomics Platform"/>
            <person name="Russ C."/>
            <person name="Tyler B."/>
            <person name="Panabieres F."/>
            <person name="Shan W."/>
            <person name="Tripathy S."/>
            <person name="Grunwald N."/>
            <person name="Machado M."/>
            <person name="Johnson C.S."/>
            <person name="Arredondo F."/>
            <person name="Hong C."/>
            <person name="Coffey M."/>
            <person name="Young S.K."/>
            <person name="Zeng Q."/>
            <person name="Gargeya S."/>
            <person name="Fitzgerald M."/>
            <person name="Abouelleil A."/>
            <person name="Alvarado L."/>
            <person name="Chapman S.B."/>
            <person name="Gainer-Dewar J."/>
            <person name="Goldberg J."/>
            <person name="Griggs A."/>
            <person name="Gujja S."/>
            <person name="Hansen M."/>
            <person name="Howarth C."/>
            <person name="Imamovic A."/>
            <person name="Ireland A."/>
            <person name="Larimer J."/>
            <person name="McCowan C."/>
            <person name="Murphy C."/>
            <person name="Pearson M."/>
            <person name="Poon T.W."/>
            <person name="Priest M."/>
            <person name="Roberts A."/>
            <person name="Saif S."/>
            <person name="Shea T."/>
            <person name="Sykes S."/>
            <person name="Wortman J."/>
            <person name="Nusbaum C."/>
            <person name="Birren B."/>
        </authorList>
    </citation>
    <scope>NUCLEOTIDE SEQUENCE [LARGE SCALE GENOMIC DNA]</scope>
    <source>
        <strain evidence="2 3">P1569</strain>
    </source>
</reference>
<proteinExistence type="predicted"/>
<feature type="compositionally biased region" description="Polar residues" evidence="1">
    <location>
        <begin position="393"/>
        <end position="417"/>
    </location>
</feature>
<dbReference type="SUPFAM" id="SSF56672">
    <property type="entry name" value="DNA/RNA polymerases"/>
    <property type="match status" value="1"/>
</dbReference>
<dbReference type="AlphaFoldDB" id="V9FZV6"/>
<dbReference type="Gene3D" id="3.30.70.270">
    <property type="match status" value="1"/>
</dbReference>
<dbReference type="CDD" id="cd01647">
    <property type="entry name" value="RT_LTR"/>
    <property type="match status" value="1"/>
</dbReference>
<evidence type="ECO:0000313" key="3">
    <source>
        <dbReference type="Proteomes" id="UP000018721"/>
    </source>
</evidence>
<sequence length="899" mass="100364">MDYDPGDGGVVPRPDYEDMSLQDGEDVLVAQETTRTKSVQRSVGDIDARRQIDQLAQTSVAVHHSTLQYDKQLDLQEQQEQIRRQMTEQRLQIEEHVRLLKAAEAAMGEQGQRLDSLAEAVRPHVEARWGLFAGSKRSGSVGEEHEVCGPSARYPMVTLATGANMPVPPLYRGSSKQEKRDFMDSYMVYKRRVDALNQGTQTQVFVMPIGACIEQSTLVRICRFELFKPEATVTEEDWKRYFLDARNADFTAYKQLDVAMRGLTVDVQLQDAESRMSRLLANFYSTVDGVNMESIIHEDPKRVVGYLVNSLRPTAFRSTIQDSLERPAGKPLKKNVSMFLRWLRPQLEEFMKYETHILAAQQGVSNAVSQQPQKGKPSRRHRGKPDQQRTDGQHQSPGASADSTRTTGVSTKNNAPSGTLAREQGVRPQRVCFKCGDLAHSIFYCPQIKDYEEAKQLFEKKTGKKARSAKSVGFAHLTIPDETDFKRTLLCRIMDCVDTYIKPDSGAEVSLIAPELVDKLQQQRVWLPRRSLASTQVVRGVGPTPNAIQEETSICLRFETPGGPLILRNVVCLLSPVPLPMGVGDILLSDAVMERLGYDPYKLIESAQSVQSEYDLGDINLASTKSGVFAFDVHKVELTLEEQGLSEAEDSVCFPVPSGDPSAVDQAMAALAEGIVAAEANGAPISFLREVEELLTAKLDVFRMALGDDPPVDMPPMRIKLKPGATPARCRARRYSMAHRNVLAKHIKLLLDAGLCFRNPTSEWCSPSHVVPKGEDHRMAVDVREPNKRVVPVVWPMPTLEVEFDRFWQFAVAEDCQEIYSILTEDGAITPTRVLMGGANSVAYVQSTVQTMFGDLFNNGLLIWIDDLLGYADSPEELLRILRRVLTICEEKGLKLNPK</sequence>
<organism evidence="2 3">
    <name type="scientific">Phytophthora nicotianae P1569</name>
    <dbReference type="NCBI Taxonomy" id="1317065"/>
    <lineage>
        <taxon>Eukaryota</taxon>
        <taxon>Sar</taxon>
        <taxon>Stramenopiles</taxon>
        <taxon>Oomycota</taxon>
        <taxon>Peronosporomycetes</taxon>
        <taxon>Peronosporales</taxon>
        <taxon>Peronosporaceae</taxon>
        <taxon>Phytophthora</taxon>
    </lineage>
</organism>
<dbReference type="eggNOG" id="KOG0017">
    <property type="taxonomic scope" value="Eukaryota"/>
</dbReference>
<dbReference type="InterPro" id="IPR043128">
    <property type="entry name" value="Rev_trsase/Diguanyl_cyclase"/>
</dbReference>
<evidence type="ECO:0000256" key="1">
    <source>
        <dbReference type="SAM" id="MobiDB-lite"/>
    </source>
</evidence>
<dbReference type="PANTHER" id="PTHR33064:SF37">
    <property type="entry name" value="RIBONUCLEASE H"/>
    <property type="match status" value="1"/>
</dbReference>
<dbReference type="Proteomes" id="UP000018721">
    <property type="component" value="Unassembled WGS sequence"/>
</dbReference>
<evidence type="ECO:0000313" key="2">
    <source>
        <dbReference type="EMBL" id="ETI57025.1"/>
    </source>
</evidence>
<dbReference type="PANTHER" id="PTHR33064">
    <property type="entry name" value="POL PROTEIN"/>
    <property type="match status" value="1"/>
</dbReference>
<feature type="compositionally biased region" description="Polar residues" evidence="1">
    <location>
        <begin position="363"/>
        <end position="373"/>
    </location>
</feature>